<organism evidence="3 4">
    <name type="scientific">Defluviimonas salinarum</name>
    <dbReference type="NCBI Taxonomy" id="2992147"/>
    <lineage>
        <taxon>Bacteria</taxon>
        <taxon>Pseudomonadati</taxon>
        <taxon>Pseudomonadota</taxon>
        <taxon>Alphaproteobacteria</taxon>
        <taxon>Rhodobacterales</taxon>
        <taxon>Paracoccaceae</taxon>
        <taxon>Albidovulum</taxon>
    </lineage>
</organism>
<dbReference type="NCBIfam" id="NF040974">
    <property type="entry name" value="RepABC_RepC"/>
    <property type="match status" value="1"/>
</dbReference>
<keyword evidence="4" id="KW-1185">Reference proteome</keyword>
<name>A0ABT3J9R4_9RHOB</name>
<dbReference type="InterPro" id="IPR047611">
    <property type="entry name" value="RepABC_RepC"/>
</dbReference>
<dbReference type="RefSeq" id="WP_264773673.1">
    <property type="nucleotide sequence ID" value="NZ_JAPDOG010000043.1"/>
</dbReference>
<protein>
    <submittedName>
        <fullName evidence="3">Plasmid replication protein RepC</fullName>
    </submittedName>
</protein>
<dbReference type="Pfam" id="PF03428">
    <property type="entry name" value="RP-C"/>
    <property type="match status" value="1"/>
</dbReference>
<comment type="caution">
    <text evidence="3">The sequence shown here is derived from an EMBL/GenBank/DDBJ whole genome shotgun (WGS) entry which is preliminary data.</text>
</comment>
<evidence type="ECO:0000259" key="2">
    <source>
        <dbReference type="Pfam" id="PF11800"/>
    </source>
</evidence>
<evidence type="ECO:0000313" key="4">
    <source>
        <dbReference type="Proteomes" id="UP001207582"/>
    </source>
</evidence>
<dbReference type="InterPro" id="IPR021760">
    <property type="entry name" value="RepC_C"/>
</dbReference>
<feature type="domain" description="Plasmid replication protein C C-terminal" evidence="2">
    <location>
        <begin position="278"/>
        <end position="375"/>
    </location>
</feature>
<evidence type="ECO:0000259" key="1">
    <source>
        <dbReference type="Pfam" id="PF03428"/>
    </source>
</evidence>
<dbReference type="Pfam" id="PF11800">
    <property type="entry name" value="RP-C_C"/>
    <property type="match status" value="1"/>
</dbReference>
<dbReference type="InterPro" id="IPR005090">
    <property type="entry name" value="RepC_N"/>
</dbReference>
<dbReference type="EMBL" id="JAPDOG010000043">
    <property type="protein sequence ID" value="MCW3784439.1"/>
    <property type="molecule type" value="Genomic_DNA"/>
</dbReference>
<gene>
    <name evidence="3" type="primary">repC</name>
    <name evidence="3" type="ORF">OM960_23235</name>
</gene>
<sequence>MAFRKFKAASGPLPGTESPDLAGDDPRKAFWDILRDLKTARARFRLKDRHFCVLQALVSFVRERDVDGAAIVFASNEALSERANAMEERTMRRQIERLVKTGLLRRADSPNGKRYVHRDRDDTILAAYGLDLGPLLERAGEIRELALEVEREAAEVRLLRDRLSVLRRLWPIGSGEDDLIRLCLRRKIPASGLRALIAELTPEEARAPCPDMVPAQPEACLSVDGAAEMTADDGQIVRHHQRSIPNYSESEGARCEGGTAAESAAAKNTGEAEEAIYLPDVARACPEAICYAPAPVRTWRDLHQLARLLAPMIGLRGEILESAERRLGHGGLTLTLLAMTEMHGRIRSPGAYLRSLIQGPKAAEFSPERLIRALLVKADRAAIS</sequence>
<evidence type="ECO:0000313" key="3">
    <source>
        <dbReference type="EMBL" id="MCW3784439.1"/>
    </source>
</evidence>
<proteinExistence type="predicted"/>
<accession>A0ABT3J9R4</accession>
<feature type="domain" description="Plasmid replication protein C N-terminal" evidence="1">
    <location>
        <begin position="31"/>
        <end position="168"/>
    </location>
</feature>
<dbReference type="Proteomes" id="UP001207582">
    <property type="component" value="Unassembled WGS sequence"/>
</dbReference>
<reference evidence="3 4" key="1">
    <citation type="submission" date="2022-10" db="EMBL/GenBank/DDBJ databases">
        <title>Defluviimonas sp. CAU 1641 isolated from mud.</title>
        <authorList>
            <person name="Kim W."/>
        </authorList>
    </citation>
    <scope>NUCLEOTIDE SEQUENCE [LARGE SCALE GENOMIC DNA]</scope>
    <source>
        <strain evidence="3 4">CAU 1641</strain>
    </source>
</reference>